<evidence type="ECO:0000313" key="1">
    <source>
        <dbReference type="EMBL" id="MEV0361861.1"/>
    </source>
</evidence>
<accession>A0ABV3F2C6</accession>
<dbReference type="EMBL" id="JBFAIH010000002">
    <property type="protein sequence ID" value="MEV0361861.1"/>
    <property type="molecule type" value="Genomic_DNA"/>
</dbReference>
<keyword evidence="2" id="KW-1185">Reference proteome</keyword>
<protein>
    <submittedName>
        <fullName evidence="1">Uncharacterized protein</fullName>
    </submittedName>
</protein>
<comment type="caution">
    <text evidence="1">The sequence shown here is derived from an EMBL/GenBank/DDBJ whole genome shotgun (WGS) entry which is preliminary data.</text>
</comment>
<reference evidence="1 2" key="1">
    <citation type="submission" date="2024-06" db="EMBL/GenBank/DDBJ databases">
        <title>The Natural Products Discovery Center: Release of the First 8490 Sequenced Strains for Exploring Actinobacteria Biosynthetic Diversity.</title>
        <authorList>
            <person name="Kalkreuter E."/>
            <person name="Kautsar S.A."/>
            <person name="Yang D."/>
            <person name="Bader C.D."/>
            <person name="Teijaro C.N."/>
            <person name="Fluegel L."/>
            <person name="Davis C.M."/>
            <person name="Simpson J.R."/>
            <person name="Lauterbach L."/>
            <person name="Steele A.D."/>
            <person name="Gui C."/>
            <person name="Meng S."/>
            <person name="Li G."/>
            <person name="Viehrig K."/>
            <person name="Ye F."/>
            <person name="Su P."/>
            <person name="Kiefer A.F."/>
            <person name="Nichols A."/>
            <person name="Cepeda A.J."/>
            <person name="Yan W."/>
            <person name="Fan B."/>
            <person name="Jiang Y."/>
            <person name="Adhikari A."/>
            <person name="Zheng C.-J."/>
            <person name="Schuster L."/>
            <person name="Cowan T.M."/>
            <person name="Smanski M.J."/>
            <person name="Chevrette M.G."/>
            <person name="De Carvalho L.P.S."/>
            <person name="Shen B."/>
        </authorList>
    </citation>
    <scope>NUCLEOTIDE SEQUENCE [LARGE SCALE GENOMIC DNA]</scope>
    <source>
        <strain evidence="1 2">NPDC050671</strain>
    </source>
</reference>
<dbReference type="RefSeq" id="WP_357973404.1">
    <property type="nucleotide sequence ID" value="NZ_JBFAIH010000002.1"/>
</dbReference>
<gene>
    <name evidence="1" type="ORF">AB0H72_04080</name>
</gene>
<dbReference type="Proteomes" id="UP001551658">
    <property type="component" value="Unassembled WGS sequence"/>
</dbReference>
<sequence length="95" mass="10642">MMRLDHPTREELVQNFDAELASVRNGGGLRSETGLDSETDATLWAIARAYPNVSDELVVAAKKAFAGQLDGSNARRRREDLARRIEEMRRIRDGA</sequence>
<evidence type="ECO:0000313" key="2">
    <source>
        <dbReference type="Proteomes" id="UP001551658"/>
    </source>
</evidence>
<name>A0ABV3F2C6_9NOCA</name>
<proteinExistence type="predicted"/>
<organism evidence="1 2">
    <name type="scientific">Nocardia fusca</name>
    <dbReference type="NCBI Taxonomy" id="941183"/>
    <lineage>
        <taxon>Bacteria</taxon>
        <taxon>Bacillati</taxon>
        <taxon>Actinomycetota</taxon>
        <taxon>Actinomycetes</taxon>
        <taxon>Mycobacteriales</taxon>
        <taxon>Nocardiaceae</taxon>
        <taxon>Nocardia</taxon>
    </lineage>
</organism>